<evidence type="ECO:0000256" key="3">
    <source>
        <dbReference type="ARBA" id="ARBA00023277"/>
    </source>
</evidence>
<dbReference type="InterPro" id="IPR019800">
    <property type="entry name" value="Glyco_hydro_3_AS"/>
</dbReference>
<proteinExistence type="inferred from homology"/>
<feature type="domain" description="Fibronectin type III-like" evidence="5">
    <location>
        <begin position="702"/>
        <end position="771"/>
    </location>
</feature>
<evidence type="ECO:0000256" key="4">
    <source>
        <dbReference type="RuleBase" id="RU361161"/>
    </source>
</evidence>
<dbReference type="InterPro" id="IPR036881">
    <property type="entry name" value="Glyco_hydro_3_C_sf"/>
</dbReference>
<dbReference type="RefSeq" id="WP_138001951.1">
    <property type="nucleotide sequence ID" value="NZ_QGQD01000023.1"/>
</dbReference>
<dbReference type="Gene3D" id="3.40.50.1700">
    <property type="entry name" value="Glycoside hydrolase family 3 C-terminal domain"/>
    <property type="match status" value="1"/>
</dbReference>
<dbReference type="InterPro" id="IPR026891">
    <property type="entry name" value="Fn3-like"/>
</dbReference>
<dbReference type="Pfam" id="PF01915">
    <property type="entry name" value="Glyco_hydro_3_C"/>
    <property type="match status" value="1"/>
</dbReference>
<organism evidence="6 7">
    <name type="scientific">Robinsoniella peoriensis</name>
    <dbReference type="NCBI Taxonomy" id="180332"/>
    <lineage>
        <taxon>Bacteria</taxon>
        <taxon>Bacillati</taxon>
        <taxon>Bacillota</taxon>
        <taxon>Clostridia</taxon>
        <taxon>Lachnospirales</taxon>
        <taxon>Lachnospiraceae</taxon>
        <taxon>Robinsoniella</taxon>
    </lineage>
</organism>
<dbReference type="SMART" id="SM01217">
    <property type="entry name" value="Fn3_like"/>
    <property type="match status" value="1"/>
</dbReference>
<reference evidence="6 7" key="1">
    <citation type="journal article" date="2019" name="Anaerobe">
        <title>Detection of Robinsoniella peoriensis in multiple bone samples of a trauma patient.</title>
        <authorList>
            <person name="Schrottner P."/>
            <person name="Hartwich K."/>
            <person name="Bunk B."/>
            <person name="Schober I."/>
            <person name="Helbig S."/>
            <person name="Rudolph W.W."/>
            <person name="Gunzer F."/>
        </authorList>
    </citation>
    <scope>NUCLEOTIDE SEQUENCE [LARGE SCALE GENOMIC DNA]</scope>
    <source>
        <strain evidence="6 7">DSM 106044</strain>
    </source>
</reference>
<keyword evidence="2 4" id="KW-0378">Hydrolase</keyword>
<dbReference type="STRING" id="180332.GCA_000797495_00497"/>
<dbReference type="EMBL" id="QGQD01000023">
    <property type="protein sequence ID" value="TLD02029.1"/>
    <property type="molecule type" value="Genomic_DNA"/>
</dbReference>
<dbReference type="PROSITE" id="PS00775">
    <property type="entry name" value="GLYCOSYL_HYDROL_F3"/>
    <property type="match status" value="1"/>
</dbReference>
<dbReference type="PRINTS" id="PR00133">
    <property type="entry name" value="GLHYDRLASE3"/>
</dbReference>
<accession>A0A4U8QBI5</accession>
<dbReference type="Pfam" id="PF14310">
    <property type="entry name" value="Fn3-like"/>
    <property type="match status" value="1"/>
</dbReference>
<dbReference type="Gene3D" id="2.60.40.10">
    <property type="entry name" value="Immunoglobulins"/>
    <property type="match status" value="1"/>
</dbReference>
<keyword evidence="4 6" id="KW-0326">Glycosidase</keyword>
<dbReference type="EC" id="3.2.1.21" evidence="6"/>
<dbReference type="InterPro" id="IPR036962">
    <property type="entry name" value="Glyco_hydro_3_N_sf"/>
</dbReference>
<dbReference type="InterPro" id="IPR002772">
    <property type="entry name" value="Glyco_hydro_3_C"/>
</dbReference>
<evidence type="ECO:0000313" key="7">
    <source>
        <dbReference type="Proteomes" id="UP000306509"/>
    </source>
</evidence>
<dbReference type="SUPFAM" id="SSF52279">
    <property type="entry name" value="Beta-D-glucan exohydrolase, C-terminal domain"/>
    <property type="match status" value="1"/>
</dbReference>
<name>A0A4U8QBI5_9FIRM</name>
<keyword evidence="3" id="KW-0119">Carbohydrate metabolism</keyword>
<dbReference type="InterPro" id="IPR017853">
    <property type="entry name" value="GH"/>
</dbReference>
<dbReference type="Proteomes" id="UP000306509">
    <property type="component" value="Unassembled WGS sequence"/>
</dbReference>
<comment type="similarity">
    <text evidence="1 4">Belongs to the glycosyl hydrolase 3 family.</text>
</comment>
<dbReference type="GO" id="GO:0005975">
    <property type="term" value="P:carbohydrate metabolic process"/>
    <property type="evidence" value="ECO:0007669"/>
    <property type="project" value="InterPro"/>
</dbReference>
<comment type="caution">
    <text evidence="6">The sequence shown here is derived from an EMBL/GenBank/DDBJ whole genome shotgun (WGS) entry which is preliminary data.</text>
</comment>
<dbReference type="Gene3D" id="3.20.20.300">
    <property type="entry name" value="Glycoside hydrolase, family 3, N-terminal domain"/>
    <property type="match status" value="1"/>
</dbReference>
<dbReference type="Pfam" id="PF00933">
    <property type="entry name" value="Glyco_hydro_3"/>
    <property type="match status" value="1"/>
</dbReference>
<keyword evidence="7" id="KW-1185">Reference proteome</keyword>
<dbReference type="InterPro" id="IPR050288">
    <property type="entry name" value="Cellulose_deg_GH3"/>
</dbReference>
<gene>
    <name evidence="6" type="primary">bglX_3</name>
    <name evidence="6" type="ORF">DSM106044_01066</name>
</gene>
<dbReference type="InterPro" id="IPR013783">
    <property type="entry name" value="Ig-like_fold"/>
</dbReference>
<dbReference type="FunFam" id="2.60.40.10:FF:000495">
    <property type="entry name" value="Periplasmic beta-glucosidase"/>
    <property type="match status" value="1"/>
</dbReference>
<dbReference type="PANTHER" id="PTHR42715">
    <property type="entry name" value="BETA-GLUCOSIDASE"/>
    <property type="match status" value="1"/>
</dbReference>
<dbReference type="AlphaFoldDB" id="A0A4U8QBI5"/>
<evidence type="ECO:0000256" key="2">
    <source>
        <dbReference type="ARBA" id="ARBA00022801"/>
    </source>
</evidence>
<protein>
    <submittedName>
        <fullName evidence="6">Periplasmic beta-glucosidase</fullName>
        <ecNumber evidence="6">3.2.1.21</ecNumber>
    </submittedName>
</protein>
<dbReference type="GO" id="GO:0008422">
    <property type="term" value="F:beta-glucosidase activity"/>
    <property type="evidence" value="ECO:0007669"/>
    <property type="project" value="UniProtKB-EC"/>
</dbReference>
<dbReference type="SUPFAM" id="SSF51445">
    <property type="entry name" value="(Trans)glycosidases"/>
    <property type="match status" value="1"/>
</dbReference>
<dbReference type="InterPro" id="IPR001764">
    <property type="entry name" value="Glyco_hydro_3_N"/>
</dbReference>
<dbReference type="PANTHER" id="PTHR42715:SF10">
    <property type="entry name" value="BETA-GLUCOSIDASE"/>
    <property type="match status" value="1"/>
</dbReference>
<evidence type="ECO:0000259" key="5">
    <source>
        <dbReference type="SMART" id="SM01217"/>
    </source>
</evidence>
<evidence type="ECO:0000256" key="1">
    <source>
        <dbReference type="ARBA" id="ARBA00005336"/>
    </source>
</evidence>
<sequence>MNQSYRDTQLSSEKRAELLLQEMNIEEKLAQLTCFLPAKDRMEEVKEKCKNGIGEISTLEMRNIESLEAVADFQRDVQKIIMEQSRHHIPAIFHMEGLCGAFIQKAASFPAGIARGSSWDVELEEKIADVVSRQERAVGITHTLAPVLDVARDPRMGRQGESYGEDAALVSAMGAAYTRGIQQGETAGRKSEAVAKHFLGSHHTQGGIHGTHLEIPDRLLREVYAKPFQAAISESGLKGIMPCYCGIDGEPASASAKLLTGLLRDEMKFDGVTVSDYSAISNIHEVQHVCENYTDAGEQSLLAGMDVETPNRMAFNDELMIRLQNSEKGIKRLDQAVLGVLTAKFRMGLFENPYALAGQELKQTFLAGDEEEIALQAARESLILLKNNGILPLKGGIKKIAVIGCHAENARVFFGDYTHLSMSSAVLAVANSIAGIGESVTAGNKDAVLISGTQVQSDETEEFMELLKLQKPNVLSLLDQLKKDLPNVEISSAYGYPAAGSDESGYGKALEIAAAADLVIMTLGGRYCSCSIATMGEGVDSSDINLPSCQEHFIREAAKLGKPMVGIHFNGRPISSDAADECLDAILEAWAPAEGGARAISEVLLGAFNPCGKLPVSVAYHTGQLPVYYNHPWGSAWHTGRSIGFQDYVDLPHTPRYCFGYGMSYTQFEYSALHIQAKEISPDETIMITCEVKNTGSVDGTEVVQLYFSDSYASLQRPVKELAGFARVALMAGEKKQVKFTVEPGQLAFLDKDMRWKIEAGEFKVMIGSSSEDIHLEDCFAITDSLFIEGNERGFYAKVEG</sequence>
<evidence type="ECO:0000313" key="6">
    <source>
        <dbReference type="EMBL" id="TLD02029.1"/>
    </source>
</evidence>